<organism evidence="2 3">
    <name type="scientific">Eiseniibacteriota bacterium</name>
    <dbReference type="NCBI Taxonomy" id="2212470"/>
    <lineage>
        <taxon>Bacteria</taxon>
        <taxon>Candidatus Eiseniibacteriota</taxon>
    </lineage>
</organism>
<dbReference type="EMBL" id="JABDJR010000181">
    <property type="protein sequence ID" value="NNF06069.1"/>
    <property type="molecule type" value="Genomic_DNA"/>
</dbReference>
<proteinExistence type="predicted"/>
<dbReference type="AlphaFoldDB" id="A0A7Y2EA19"/>
<evidence type="ECO:0000313" key="3">
    <source>
        <dbReference type="Proteomes" id="UP000547674"/>
    </source>
</evidence>
<feature type="signal peptide" evidence="1">
    <location>
        <begin position="1"/>
        <end position="26"/>
    </location>
</feature>
<evidence type="ECO:0008006" key="4">
    <source>
        <dbReference type="Google" id="ProtNLM"/>
    </source>
</evidence>
<name>A0A7Y2EA19_UNCEI</name>
<sequence>MKRWTCIVMVLVLVGFVPLTFPTAAAADTYMKVEIKSSGLAGIGAMKGETETWLSGKRQMEKSKMDFSGSILRQFTKAQKTMTLSDLEEGYIYHIDEGDKSFEKIAIGDMKARVQATTAELKAAYREQTEAAEQPLPIITDGYKPRVDVSVDVGDDVRKIVGLPAKLTTLNILSTGVDKQSGEEVTYKMSYSVWLTPEFPGQQELNNFGMAYSEALGFNLEENFAGITAGLSSAGLSANEFRGHAQALQGFPLETSFSIGVRLSAEQRAELQKAMAEMEPKEEKKKGGLGGLGKGSIGGLGDKLKKKASDKVTGKISDEMSKAMFGEGISVDAEGDPVILSFETKVKKISDKSIKPEVFNLSDKFKLRSPR</sequence>
<feature type="chain" id="PRO_5030732309" description="DUF4412 domain-containing protein" evidence="1">
    <location>
        <begin position="27"/>
        <end position="371"/>
    </location>
</feature>
<comment type="caution">
    <text evidence="2">The sequence shown here is derived from an EMBL/GenBank/DDBJ whole genome shotgun (WGS) entry which is preliminary data.</text>
</comment>
<gene>
    <name evidence="2" type="ORF">HKN21_04860</name>
</gene>
<accession>A0A7Y2EA19</accession>
<dbReference type="Proteomes" id="UP000547674">
    <property type="component" value="Unassembled WGS sequence"/>
</dbReference>
<protein>
    <recommendedName>
        <fullName evidence="4">DUF4412 domain-containing protein</fullName>
    </recommendedName>
</protein>
<reference evidence="2 3" key="1">
    <citation type="submission" date="2020-03" db="EMBL/GenBank/DDBJ databases">
        <title>Metabolic flexibility allows generalist bacteria to become dominant in a frequently disturbed ecosystem.</title>
        <authorList>
            <person name="Chen Y.-J."/>
            <person name="Leung P.M."/>
            <person name="Bay S.K."/>
            <person name="Hugenholtz P."/>
            <person name="Kessler A.J."/>
            <person name="Shelley G."/>
            <person name="Waite D.W."/>
            <person name="Cook P.L."/>
            <person name="Greening C."/>
        </authorList>
    </citation>
    <scope>NUCLEOTIDE SEQUENCE [LARGE SCALE GENOMIC DNA]</scope>
    <source>
        <strain evidence="2">SS_bin_28</strain>
    </source>
</reference>
<evidence type="ECO:0000256" key="1">
    <source>
        <dbReference type="SAM" id="SignalP"/>
    </source>
</evidence>
<evidence type="ECO:0000313" key="2">
    <source>
        <dbReference type="EMBL" id="NNF06069.1"/>
    </source>
</evidence>
<keyword evidence="1" id="KW-0732">Signal</keyword>